<dbReference type="UniPathway" id="UPA00079"/>
<protein>
    <recommendedName>
        <fullName evidence="3 4">2-succinyl-6-hydroxy-2,4-cyclohexadiene-1-carboxylate synthase</fullName>
        <shortName evidence="3">SHCHC synthase</shortName>
        <ecNumber evidence="3 4">4.2.99.20</ecNumber>
    </recommendedName>
</protein>
<feature type="domain" description="AB hydrolase-1" evidence="5">
    <location>
        <begin position="17"/>
        <end position="245"/>
    </location>
</feature>
<dbReference type="NCBIfam" id="NF008340">
    <property type="entry name" value="PRK11126.1"/>
    <property type="match status" value="1"/>
</dbReference>
<dbReference type="PANTHER" id="PTHR42916">
    <property type="entry name" value="2-SUCCINYL-5-ENOLPYRUVYL-6-HYDROXY-3-CYCLOHEXENE-1-CARBOXYLATE SYNTHASE"/>
    <property type="match status" value="1"/>
</dbReference>
<dbReference type="NCBIfam" id="TIGR03695">
    <property type="entry name" value="menH_SHCHC"/>
    <property type="match status" value="1"/>
</dbReference>
<dbReference type="InterPro" id="IPR000073">
    <property type="entry name" value="AB_hydrolase_1"/>
</dbReference>
<evidence type="ECO:0000259" key="5">
    <source>
        <dbReference type="Pfam" id="PF12697"/>
    </source>
</evidence>
<comment type="subunit">
    <text evidence="3">Monomer.</text>
</comment>
<gene>
    <name evidence="3" type="primary">menH</name>
    <name evidence="6" type="ORF">C8256_01810</name>
</gene>
<dbReference type="RefSeq" id="WP_106924339.1">
    <property type="nucleotide sequence ID" value="NZ_CABMMU010000001.1"/>
</dbReference>
<dbReference type="Gene3D" id="3.40.50.1820">
    <property type="entry name" value="alpha/beta hydrolase"/>
    <property type="match status" value="1"/>
</dbReference>
<name>A0A2T2Y896_9ENTR</name>
<organism evidence="6 7">
    <name type="scientific">Kluyvera genomosp. 2</name>
    <dbReference type="NCBI Taxonomy" id="2774054"/>
    <lineage>
        <taxon>Bacteria</taxon>
        <taxon>Pseudomonadati</taxon>
        <taxon>Pseudomonadota</taxon>
        <taxon>Gammaproteobacteria</taxon>
        <taxon>Enterobacterales</taxon>
        <taxon>Enterobacteriaceae</taxon>
        <taxon>Kluyvera</taxon>
    </lineage>
</organism>
<dbReference type="SUPFAM" id="SSF53474">
    <property type="entry name" value="alpha/beta-Hydrolases"/>
    <property type="match status" value="1"/>
</dbReference>
<keyword evidence="7" id="KW-1185">Reference proteome</keyword>
<dbReference type="HAMAP" id="MF_01660">
    <property type="entry name" value="MenH"/>
    <property type="match status" value="1"/>
</dbReference>
<reference evidence="6 7" key="1">
    <citation type="submission" date="2018-03" db="EMBL/GenBank/DDBJ databases">
        <title>First report of an OXA-48+CTX-M-M-producing Kluyvera ascorbata clone recovered from patients admitted in a University Hospital in Madrid, Spain.</title>
        <authorList>
            <person name="Hernandez-Garcia M."/>
            <person name="Leon-Sampedro R."/>
            <person name="Perez-Viso B."/>
            <person name="Morosini M.I."/>
            <person name="Lopez-Fresnena N."/>
            <person name="Coque T.M."/>
            <person name="Bonten M."/>
            <person name="Malhotra-Kumar S."/>
            <person name="Ruiz-Garbajosa P."/>
            <person name="Canton R."/>
        </authorList>
    </citation>
    <scope>NUCLEOTIDE SEQUENCE [LARGE SCALE GENOMIC DNA]</scope>
    <source>
        <strain evidence="6 7">KA2</strain>
    </source>
</reference>
<dbReference type="GO" id="GO:0070205">
    <property type="term" value="F:2-succinyl-6-hydroxy-2,4-cyclohexadiene-1-carboxylate synthase activity"/>
    <property type="evidence" value="ECO:0007669"/>
    <property type="project" value="UniProtKB-UniRule"/>
</dbReference>
<evidence type="ECO:0000313" key="7">
    <source>
        <dbReference type="Proteomes" id="UP000240892"/>
    </source>
</evidence>
<dbReference type="Proteomes" id="UP000240892">
    <property type="component" value="Unassembled WGS sequence"/>
</dbReference>
<comment type="catalytic activity">
    <reaction evidence="3">
        <text>5-enolpyruvoyl-6-hydroxy-2-succinyl-cyclohex-3-ene-1-carboxylate = (1R,6R)-6-hydroxy-2-succinyl-cyclohexa-2,4-diene-1-carboxylate + pyruvate</text>
        <dbReference type="Rhea" id="RHEA:25597"/>
        <dbReference type="ChEBI" id="CHEBI:15361"/>
        <dbReference type="ChEBI" id="CHEBI:58689"/>
        <dbReference type="ChEBI" id="CHEBI:58818"/>
        <dbReference type="EC" id="4.2.99.20"/>
    </reaction>
</comment>
<dbReference type="EMBL" id="PYHO01000001">
    <property type="protein sequence ID" value="PSR48752.1"/>
    <property type="molecule type" value="Genomic_DNA"/>
</dbReference>
<comment type="function">
    <text evidence="3">Catalyzes a proton abstraction reaction that results in 2,5-elimination of pyruvate from 2-succinyl-5-enolpyruvyl-6-hydroxy-3-cyclohexene-1-carboxylate (SEPHCHC) and the formation of 2-succinyl-6-hydroxy-2,4-cyclohexadiene-1-carboxylate (SHCHC).</text>
</comment>
<comment type="pathway">
    <text evidence="3">Quinol/quinone metabolism; 1,4-dihydroxy-2-naphthoate biosynthesis; 1,4-dihydroxy-2-naphthoate from chorismate: step 3/7.</text>
</comment>
<dbReference type="AlphaFoldDB" id="A0A2T2Y896"/>
<proteinExistence type="inferred from homology"/>
<evidence type="ECO:0000313" key="6">
    <source>
        <dbReference type="EMBL" id="PSR48752.1"/>
    </source>
</evidence>
<sequence length="255" mass="28174">MILHAVAERGDPAQPWLVFLHGFSGDRHEWRPVGERFSALNRLYIDLPGHGGSDNVQIGGFADMDKWLTATLLSYNILNYWLVGYSLGGRVAMHYACCSHPTGLAGVIVEGGHPGLADDAERAERWKNDQRWAKRFAQQPLATVFNAWYQQPVFASLTAVQRDALVALRQENNGVALAAMLLATSLAVQDDLRPALQTCAFPFHFLCGERDRKFRAIAESLARPCHIIRDAGHNAHRENPADVAACLAQILPANL</sequence>
<comment type="caution">
    <text evidence="6">The sequence shown here is derived from an EMBL/GenBank/DDBJ whole genome shotgun (WGS) entry which is preliminary data.</text>
</comment>
<evidence type="ECO:0000256" key="3">
    <source>
        <dbReference type="HAMAP-Rule" id="MF_01660"/>
    </source>
</evidence>
<keyword evidence="2 3" id="KW-0456">Lyase</keyword>
<dbReference type="GO" id="GO:0009234">
    <property type="term" value="P:menaquinone biosynthetic process"/>
    <property type="evidence" value="ECO:0007669"/>
    <property type="project" value="UniProtKB-UniRule"/>
</dbReference>
<evidence type="ECO:0000256" key="4">
    <source>
        <dbReference type="NCBIfam" id="TIGR03695"/>
    </source>
</evidence>
<comment type="pathway">
    <text evidence="3">Quinol/quinone metabolism; menaquinone biosynthesis.</text>
</comment>
<comment type="similarity">
    <text evidence="3">Belongs to the AB hydrolase superfamily. MenH family.</text>
</comment>
<accession>A0A2T2Y896</accession>
<dbReference type="Pfam" id="PF12697">
    <property type="entry name" value="Abhydrolase_6"/>
    <property type="match status" value="1"/>
</dbReference>
<dbReference type="UniPathway" id="UPA01057">
    <property type="reaction ID" value="UER00900"/>
</dbReference>
<dbReference type="InterPro" id="IPR022485">
    <property type="entry name" value="SHCHC_synthase_MenH"/>
</dbReference>
<evidence type="ECO:0000256" key="1">
    <source>
        <dbReference type="ARBA" id="ARBA00022428"/>
    </source>
</evidence>
<dbReference type="InterPro" id="IPR029058">
    <property type="entry name" value="AB_hydrolase_fold"/>
</dbReference>
<dbReference type="PANTHER" id="PTHR42916:SF1">
    <property type="entry name" value="PROTEIN PHYLLO, CHLOROPLASTIC"/>
    <property type="match status" value="1"/>
</dbReference>
<dbReference type="EC" id="4.2.99.20" evidence="3 4"/>
<evidence type="ECO:0000256" key="2">
    <source>
        <dbReference type="ARBA" id="ARBA00023239"/>
    </source>
</evidence>
<keyword evidence="1 3" id="KW-0474">Menaquinone biosynthesis</keyword>